<evidence type="ECO:0000313" key="3">
    <source>
        <dbReference type="Proteomes" id="UP000006666"/>
    </source>
</evidence>
<feature type="transmembrane region" description="Helical" evidence="1">
    <location>
        <begin position="84"/>
        <end position="100"/>
    </location>
</feature>
<gene>
    <name evidence="2" type="ordered locus">Ksed_25810</name>
</gene>
<feature type="transmembrane region" description="Helical" evidence="1">
    <location>
        <begin position="342"/>
        <end position="364"/>
    </location>
</feature>
<proteinExistence type="predicted"/>
<protein>
    <submittedName>
        <fullName evidence="2">Exporter of polyketide antibiotics</fullName>
    </submittedName>
</protein>
<dbReference type="AlphaFoldDB" id="C7NGD2"/>
<keyword evidence="3" id="KW-1185">Reference proteome</keyword>
<accession>C7NGD2</accession>
<evidence type="ECO:0000256" key="1">
    <source>
        <dbReference type="SAM" id="Phobius"/>
    </source>
</evidence>
<keyword evidence="1" id="KW-0812">Transmembrane</keyword>
<dbReference type="Proteomes" id="UP000006666">
    <property type="component" value="Chromosome"/>
</dbReference>
<organism evidence="2 3">
    <name type="scientific">Kytococcus sedentarius (strain ATCC 14392 / DSM 20547 / JCM 11482 / CCUG 33030 / NBRC 15357 / NCTC 11040 / CCM 314 / 541)</name>
    <name type="common">Micrococcus sedentarius</name>
    <dbReference type="NCBI Taxonomy" id="478801"/>
    <lineage>
        <taxon>Bacteria</taxon>
        <taxon>Bacillati</taxon>
        <taxon>Actinomycetota</taxon>
        <taxon>Actinomycetes</taxon>
        <taxon>Micrococcales</taxon>
        <taxon>Kytococcaceae</taxon>
        <taxon>Kytococcus</taxon>
    </lineage>
</organism>
<name>C7NGD2_KYTSD</name>
<feature type="transmembrane region" description="Helical" evidence="1">
    <location>
        <begin position="28"/>
        <end position="46"/>
    </location>
</feature>
<dbReference type="KEGG" id="kse:Ksed_25810"/>
<feature type="transmembrane region" description="Helical" evidence="1">
    <location>
        <begin position="429"/>
        <end position="453"/>
    </location>
</feature>
<feature type="transmembrane region" description="Helical" evidence="1">
    <location>
        <begin position="505"/>
        <end position="524"/>
    </location>
</feature>
<reference evidence="2 3" key="1">
    <citation type="journal article" date="2009" name="Stand. Genomic Sci.">
        <title>Complete genome sequence of Kytococcus sedentarius type strain (541).</title>
        <authorList>
            <person name="Sims D."/>
            <person name="Brettin T."/>
            <person name="Detter J.C."/>
            <person name="Han C."/>
            <person name="Lapidus A."/>
            <person name="Copeland A."/>
            <person name="Glavina Del Rio T."/>
            <person name="Nolan M."/>
            <person name="Chen F."/>
            <person name="Lucas S."/>
            <person name="Tice H."/>
            <person name="Cheng J.F."/>
            <person name="Bruce D."/>
            <person name="Goodwin L."/>
            <person name="Pitluck S."/>
            <person name="Ovchinnikova G."/>
            <person name="Pati A."/>
            <person name="Ivanova N."/>
            <person name="Mavrommatis K."/>
            <person name="Chen A."/>
            <person name="Palaniappan K."/>
            <person name="D'haeseleer P."/>
            <person name="Chain P."/>
            <person name="Bristow J."/>
            <person name="Eisen J.A."/>
            <person name="Markowitz V."/>
            <person name="Hugenholtz P."/>
            <person name="Schneider S."/>
            <person name="Goker M."/>
            <person name="Pukall R."/>
            <person name="Kyrpides N.C."/>
            <person name="Klenk H.P."/>
        </authorList>
    </citation>
    <scope>NUCLEOTIDE SEQUENCE [LARGE SCALE GENOMIC DNA]</scope>
    <source>
        <strain evidence="3">ATCC 14392 / DSM 20547 / JCM 11482 / CCUG 33030 / NBRC 15357 / NCTC 11040 / CCM 314 / 541</strain>
    </source>
</reference>
<feature type="transmembrane region" description="Helical" evidence="1">
    <location>
        <begin position="121"/>
        <end position="144"/>
    </location>
</feature>
<dbReference type="STRING" id="478801.Ksed_25810"/>
<feature type="transmembrane region" description="Helical" evidence="1">
    <location>
        <begin position="393"/>
        <end position="417"/>
    </location>
</feature>
<dbReference type="EMBL" id="CP001686">
    <property type="protein sequence ID" value="ACV07541.1"/>
    <property type="molecule type" value="Genomic_DNA"/>
</dbReference>
<feature type="transmembrane region" description="Helical" evidence="1">
    <location>
        <begin position="460"/>
        <end position="485"/>
    </location>
</feature>
<feature type="transmembrane region" description="Helical" evidence="1">
    <location>
        <begin position="189"/>
        <end position="209"/>
    </location>
</feature>
<dbReference type="RefSeq" id="WP_015780463.1">
    <property type="nucleotide sequence ID" value="NC_013169.1"/>
</dbReference>
<dbReference type="eggNOG" id="COG3559">
    <property type="taxonomic scope" value="Bacteria"/>
</dbReference>
<feature type="transmembrane region" description="Helical" evidence="1">
    <location>
        <begin position="156"/>
        <end position="177"/>
    </location>
</feature>
<keyword evidence="1" id="KW-1133">Transmembrane helix</keyword>
<dbReference type="HOGENOM" id="CLU_036785_2_0_11"/>
<sequence>MSTSVKSWGDSVVGTGALVRLLVRRDRWLLLAWIVLLAGYPILAVANASPGYVGLAECPGMLMLHGPLYGQGRGALATWSSSDMLWMYGLVSMLIVIRHTRADEEAGRRELLVVTVVGRHAGLVAALVVTLAGNLVLAVVTAAGQIAQRLPAAGSLAIGLELAAVGWTFAAVGAVVAQLTESAAAARGIGGVVLGGAFVLRAVGDVISVDDGPPWLSWLSPLGWANEIRPFAGERWWLLGLFALLVAALTAAAVALSARRDVGAGLVRPGLGAARATPWLRGPLALAWRLQRGPLLGWVGGLVVLAGVFAGAAESAGEVFADSEQLRGMFERLGGRAGASDVILAGTFSILGIIAGGYAVQAGLRLRTEEEQLRAKPVLVTGTARLRWVASHLAFSLLGPAAALAAAGLVAGLVYGFSVDDVAGQVPRLLGAAMVQLIGVWVLTGIVVTLFGLMPRLVPAAWAAWVAFLVLLLLDAFDGVSQSLLNLSPFTHPPKLPGGPPDTTPLGLVLGTAAALVVVGLLGFRRRDVGRT</sequence>
<feature type="transmembrane region" description="Helical" evidence="1">
    <location>
        <begin position="236"/>
        <end position="258"/>
    </location>
</feature>
<evidence type="ECO:0000313" key="2">
    <source>
        <dbReference type="EMBL" id="ACV07541.1"/>
    </source>
</evidence>
<feature type="transmembrane region" description="Helical" evidence="1">
    <location>
        <begin position="295"/>
        <end position="313"/>
    </location>
</feature>
<keyword evidence="1" id="KW-0472">Membrane</keyword>